<dbReference type="Proteomes" id="UP000225706">
    <property type="component" value="Unassembled WGS sequence"/>
</dbReference>
<feature type="domain" description="Ig-like" evidence="6">
    <location>
        <begin position="342"/>
        <end position="413"/>
    </location>
</feature>
<dbReference type="InterPro" id="IPR003599">
    <property type="entry name" value="Ig_sub"/>
</dbReference>
<reference evidence="8" key="1">
    <citation type="journal article" date="2017" name="bioRxiv">
        <title>Comparative analysis of the genomes of Stylophora pistillata and Acropora digitifera provides evidence for extensive differences between species of corals.</title>
        <authorList>
            <person name="Voolstra C.R."/>
            <person name="Li Y."/>
            <person name="Liew Y.J."/>
            <person name="Baumgarten S."/>
            <person name="Zoccola D."/>
            <person name="Flot J.-F."/>
            <person name="Tambutte S."/>
            <person name="Allemand D."/>
            <person name="Aranda M."/>
        </authorList>
    </citation>
    <scope>NUCLEOTIDE SEQUENCE [LARGE SCALE GENOMIC DNA]</scope>
</reference>
<organism evidence="7 8">
    <name type="scientific">Stylophora pistillata</name>
    <name type="common">Smooth cauliflower coral</name>
    <dbReference type="NCBI Taxonomy" id="50429"/>
    <lineage>
        <taxon>Eukaryota</taxon>
        <taxon>Metazoa</taxon>
        <taxon>Cnidaria</taxon>
        <taxon>Anthozoa</taxon>
        <taxon>Hexacorallia</taxon>
        <taxon>Scleractinia</taxon>
        <taxon>Astrocoeniina</taxon>
        <taxon>Pocilloporidae</taxon>
        <taxon>Stylophora</taxon>
    </lineage>
</organism>
<feature type="domain" description="Ig-like" evidence="6">
    <location>
        <begin position="32"/>
        <end position="132"/>
    </location>
</feature>
<dbReference type="Pfam" id="PF00047">
    <property type="entry name" value="ig"/>
    <property type="match status" value="1"/>
</dbReference>
<dbReference type="InterPro" id="IPR036179">
    <property type="entry name" value="Ig-like_dom_sf"/>
</dbReference>
<evidence type="ECO:0000256" key="1">
    <source>
        <dbReference type="ARBA" id="ARBA00022729"/>
    </source>
</evidence>
<dbReference type="PANTHER" id="PTHR12231">
    <property type="entry name" value="CTX-RELATED TYPE I TRANSMEMBRANE PROTEIN"/>
    <property type="match status" value="1"/>
</dbReference>
<dbReference type="SUPFAM" id="SSF48726">
    <property type="entry name" value="Immunoglobulin"/>
    <property type="match status" value="5"/>
</dbReference>
<dbReference type="Pfam" id="PF13927">
    <property type="entry name" value="Ig_3"/>
    <property type="match status" value="3"/>
</dbReference>
<evidence type="ECO:0000256" key="2">
    <source>
        <dbReference type="ARBA" id="ARBA00022737"/>
    </source>
</evidence>
<dbReference type="PANTHER" id="PTHR12231:SF253">
    <property type="entry name" value="DPR-INTERACTING PROTEIN ETA, ISOFORM B-RELATED"/>
    <property type="match status" value="1"/>
</dbReference>
<evidence type="ECO:0000313" key="7">
    <source>
        <dbReference type="EMBL" id="PFX24295.1"/>
    </source>
</evidence>
<keyword evidence="8" id="KW-1185">Reference proteome</keyword>
<feature type="signal peptide" evidence="5">
    <location>
        <begin position="1"/>
        <end position="32"/>
    </location>
</feature>
<dbReference type="CDD" id="cd00096">
    <property type="entry name" value="Ig"/>
    <property type="match status" value="1"/>
</dbReference>
<keyword evidence="1 5" id="KW-0732">Signal</keyword>
<feature type="domain" description="Ig-like" evidence="6">
    <location>
        <begin position="430"/>
        <end position="500"/>
    </location>
</feature>
<dbReference type="GO" id="GO:0043005">
    <property type="term" value="C:neuron projection"/>
    <property type="evidence" value="ECO:0007669"/>
    <property type="project" value="TreeGrafter"/>
</dbReference>
<dbReference type="InterPro" id="IPR013098">
    <property type="entry name" value="Ig_I-set"/>
</dbReference>
<sequence length="548" mass="62599">MMGPFLWQTKSSDSSLYRWLILLVFFLEESQPQKISLPPHRSSHSVKLGGHVTGIYPEGTDLTLLCESSSTSRIKTITWVKNGATVTPNSKQMISSDGKKLMLKKVKFADSGKYACNVTVDGMAAVTSKELKLWVGKKPEITGYPPEVMQFMLWKQNIFLTCIGEGVPYPRVKWYFSGGPNESQIAVPNDKTNFSVFDNGTMVIRKFIPAVYKCVAMNILGSSERTIHVQTPMTIEVQRDVLAVQGWSFNWSCRVEGLPKPKVFWADKKKDLIREGNRFITKFPEELRIRDLRMSDTGRYYCVAYRNETREFKWTELRLNVYETDSLTIKSSPKNITHAFIGKTLTLRCEFDSKAPLTIKWGIKGLEEFPDYYRMQDYGSKFEITDVGESDNAQYYCSASNGFKTVTVYTHLSTYKSTEWNPSNITVYVGGSVWFHCDAQETPRFPFKVAWLKTGQGSKMLDKKRFHVIANGSIHITDIRLSDEGKYFCMSNTNLRQTFGTRYLLVRENPNGSDAHETPHLVSAARKEFRSHFSVLILVIAVIYTLFL</sequence>
<dbReference type="InterPro" id="IPR013151">
    <property type="entry name" value="Immunoglobulin_dom"/>
</dbReference>
<feature type="domain" description="Ig-like" evidence="6">
    <location>
        <begin position="232"/>
        <end position="313"/>
    </location>
</feature>
<evidence type="ECO:0000256" key="3">
    <source>
        <dbReference type="ARBA" id="ARBA00023157"/>
    </source>
</evidence>
<evidence type="ECO:0000256" key="4">
    <source>
        <dbReference type="ARBA" id="ARBA00023319"/>
    </source>
</evidence>
<protein>
    <submittedName>
        <fullName evidence="7">Hemicentin-1</fullName>
    </submittedName>
</protein>
<dbReference type="EMBL" id="LSMT01000181">
    <property type="protein sequence ID" value="PFX24295.1"/>
    <property type="molecule type" value="Genomic_DNA"/>
</dbReference>
<keyword evidence="4" id="KW-0393">Immunoglobulin domain</keyword>
<keyword evidence="2" id="KW-0677">Repeat</keyword>
<dbReference type="SMART" id="SM00408">
    <property type="entry name" value="IGc2"/>
    <property type="match status" value="5"/>
</dbReference>
<feature type="domain" description="Ig-like" evidence="6">
    <location>
        <begin position="139"/>
        <end position="228"/>
    </location>
</feature>
<accession>A0A2B4S743</accession>
<evidence type="ECO:0000313" key="8">
    <source>
        <dbReference type="Proteomes" id="UP000225706"/>
    </source>
</evidence>
<gene>
    <name evidence="7" type="primary">HMCN1</name>
    <name evidence="7" type="ORF">AWC38_SpisGene11130</name>
</gene>
<dbReference type="STRING" id="50429.A0A2B4S743"/>
<dbReference type="SMART" id="SM00409">
    <property type="entry name" value="IG"/>
    <property type="match status" value="5"/>
</dbReference>
<dbReference type="OrthoDB" id="10056271at2759"/>
<dbReference type="InterPro" id="IPR013783">
    <property type="entry name" value="Ig-like_fold"/>
</dbReference>
<dbReference type="InterPro" id="IPR003598">
    <property type="entry name" value="Ig_sub2"/>
</dbReference>
<evidence type="ECO:0000256" key="5">
    <source>
        <dbReference type="SAM" id="SignalP"/>
    </source>
</evidence>
<feature type="chain" id="PRO_5013106580" evidence="5">
    <location>
        <begin position="33"/>
        <end position="548"/>
    </location>
</feature>
<proteinExistence type="predicted"/>
<dbReference type="InterPro" id="IPR051170">
    <property type="entry name" value="Neural/epithelial_adhesion"/>
</dbReference>
<keyword evidence="3" id="KW-1015">Disulfide bond</keyword>
<dbReference type="PROSITE" id="PS50835">
    <property type="entry name" value="IG_LIKE"/>
    <property type="match status" value="5"/>
</dbReference>
<comment type="caution">
    <text evidence="7">The sequence shown here is derived from an EMBL/GenBank/DDBJ whole genome shotgun (WGS) entry which is preliminary data.</text>
</comment>
<dbReference type="Pfam" id="PF07679">
    <property type="entry name" value="I-set"/>
    <property type="match status" value="1"/>
</dbReference>
<dbReference type="AlphaFoldDB" id="A0A2B4S743"/>
<dbReference type="InterPro" id="IPR007110">
    <property type="entry name" value="Ig-like_dom"/>
</dbReference>
<evidence type="ECO:0000259" key="6">
    <source>
        <dbReference type="PROSITE" id="PS50835"/>
    </source>
</evidence>
<dbReference type="Gene3D" id="2.60.40.10">
    <property type="entry name" value="Immunoglobulins"/>
    <property type="match status" value="5"/>
</dbReference>
<name>A0A2B4S743_STYPI</name>